<dbReference type="GO" id="GO:0009378">
    <property type="term" value="F:four-way junction helicase activity"/>
    <property type="evidence" value="ECO:0007669"/>
    <property type="project" value="TreeGrafter"/>
</dbReference>
<keyword evidence="8" id="KW-0378">Hydrolase</keyword>
<dbReference type="EC" id="5.6.2.4" evidence="5"/>
<dbReference type="PANTHER" id="PTHR13710">
    <property type="entry name" value="DNA HELICASE RECQ FAMILY MEMBER"/>
    <property type="match status" value="1"/>
</dbReference>
<dbReference type="Pfam" id="PF00271">
    <property type="entry name" value="Helicase_C"/>
    <property type="match status" value="1"/>
</dbReference>
<keyword evidence="8" id="KW-0067">ATP-binding</keyword>
<comment type="catalytic activity">
    <reaction evidence="4">
        <text>Couples ATP hydrolysis with the unwinding of duplex DNA by translocating in the 3'-5' direction.</text>
        <dbReference type="EC" id="5.6.2.4"/>
    </reaction>
</comment>
<reference evidence="8" key="1">
    <citation type="submission" date="2020-04" db="EMBL/GenBank/DDBJ databases">
        <authorList>
            <person name="Alioto T."/>
            <person name="Alioto T."/>
            <person name="Gomez Garrido J."/>
        </authorList>
    </citation>
    <scope>NUCLEOTIDE SEQUENCE</scope>
    <source>
        <strain evidence="8">A484AB</strain>
    </source>
</reference>
<protein>
    <recommendedName>
        <fullName evidence="5">DNA 3'-5' helicase</fullName>
        <ecNumber evidence="5">5.6.2.4</ecNumber>
    </recommendedName>
    <alternativeName>
        <fullName evidence="6">DNA 3'-5' helicase Q1</fullName>
    </alternativeName>
</protein>
<name>A0A6S7FWV0_PARCT</name>
<evidence type="ECO:0000313" key="8">
    <source>
        <dbReference type="EMBL" id="CAB3978671.1"/>
    </source>
</evidence>
<sequence length="326" mass="37198">MGVNFRDIRLVIHLGPPRNIDDYIQEIGRAGRDGLPSKVVLFYNGILLKGADDKMRAYCSDETNVCMRRTLLHDFDHFCCLHCHKHCLCSGNCCSEEIVNCHETTESHVDSDSSITVKERSVSREDKQLLQDILVDYQSQLAGNCNYYLHAQYSTGFSDKLIQLILQQAKNCCSEEIVNCHETTESHVDSDNSITVKERSVSREDKQLLQDILVDYQSQLAGNCNYYLHAQYSTGFSDKLIQLILQQAKYVCSIDYIMTHLHVFNRQHAVEILNIFHELFDDIDETDLEAVDTGTDGCSGTELNENEFQPYLLVDMHDSDEESTSD</sequence>
<evidence type="ECO:0000256" key="4">
    <source>
        <dbReference type="ARBA" id="ARBA00034617"/>
    </source>
</evidence>
<dbReference type="Gene3D" id="3.40.50.300">
    <property type="entry name" value="P-loop containing nucleotide triphosphate hydrolases"/>
    <property type="match status" value="1"/>
</dbReference>
<comment type="caution">
    <text evidence="8">The sequence shown here is derived from an EMBL/GenBank/DDBJ whole genome shotgun (WGS) entry which is preliminary data.</text>
</comment>
<dbReference type="PANTHER" id="PTHR13710:SF105">
    <property type="entry name" value="ATP-DEPENDENT DNA HELICASE Q1"/>
    <property type="match status" value="1"/>
</dbReference>
<dbReference type="GO" id="GO:0000724">
    <property type="term" value="P:double-strand break repair via homologous recombination"/>
    <property type="evidence" value="ECO:0007669"/>
    <property type="project" value="TreeGrafter"/>
</dbReference>
<gene>
    <name evidence="8" type="ORF">PACLA_8A001787</name>
</gene>
<dbReference type="GO" id="GO:0043138">
    <property type="term" value="F:3'-5' DNA helicase activity"/>
    <property type="evidence" value="ECO:0007669"/>
    <property type="project" value="UniProtKB-EC"/>
</dbReference>
<keyword evidence="3" id="KW-0413">Isomerase</keyword>
<dbReference type="GO" id="GO:0005694">
    <property type="term" value="C:chromosome"/>
    <property type="evidence" value="ECO:0007669"/>
    <property type="project" value="TreeGrafter"/>
</dbReference>
<keyword evidence="2" id="KW-0238">DNA-binding</keyword>
<dbReference type="GO" id="GO:0003677">
    <property type="term" value="F:DNA binding"/>
    <property type="evidence" value="ECO:0007669"/>
    <property type="project" value="UniProtKB-KW"/>
</dbReference>
<proteinExistence type="inferred from homology"/>
<feature type="domain" description="Helicase C-terminal" evidence="7">
    <location>
        <begin position="1"/>
        <end position="71"/>
    </location>
</feature>
<accession>A0A6S7FWV0</accession>
<evidence type="ECO:0000256" key="6">
    <source>
        <dbReference type="ARBA" id="ARBA00044566"/>
    </source>
</evidence>
<dbReference type="OrthoDB" id="5425465at2759"/>
<dbReference type="InterPro" id="IPR001650">
    <property type="entry name" value="Helicase_C-like"/>
</dbReference>
<evidence type="ECO:0000256" key="3">
    <source>
        <dbReference type="ARBA" id="ARBA00023235"/>
    </source>
</evidence>
<evidence type="ECO:0000256" key="1">
    <source>
        <dbReference type="ARBA" id="ARBA00005446"/>
    </source>
</evidence>
<dbReference type="SUPFAM" id="SSF52540">
    <property type="entry name" value="P-loop containing nucleoside triphosphate hydrolases"/>
    <property type="match status" value="1"/>
</dbReference>
<comment type="similarity">
    <text evidence="1">Belongs to the helicase family. RecQ subfamily.</text>
</comment>
<dbReference type="Proteomes" id="UP001152795">
    <property type="component" value="Unassembled WGS sequence"/>
</dbReference>
<dbReference type="GO" id="GO:0005737">
    <property type="term" value="C:cytoplasm"/>
    <property type="evidence" value="ECO:0007669"/>
    <property type="project" value="TreeGrafter"/>
</dbReference>
<evidence type="ECO:0000256" key="2">
    <source>
        <dbReference type="ARBA" id="ARBA00023125"/>
    </source>
</evidence>
<organism evidence="8 9">
    <name type="scientific">Paramuricea clavata</name>
    <name type="common">Red gorgonian</name>
    <name type="synonym">Violescent sea-whip</name>
    <dbReference type="NCBI Taxonomy" id="317549"/>
    <lineage>
        <taxon>Eukaryota</taxon>
        <taxon>Metazoa</taxon>
        <taxon>Cnidaria</taxon>
        <taxon>Anthozoa</taxon>
        <taxon>Octocorallia</taxon>
        <taxon>Malacalcyonacea</taxon>
        <taxon>Plexauridae</taxon>
        <taxon>Paramuricea</taxon>
    </lineage>
</organism>
<evidence type="ECO:0000256" key="5">
    <source>
        <dbReference type="ARBA" id="ARBA00034808"/>
    </source>
</evidence>
<dbReference type="AlphaFoldDB" id="A0A6S7FWV0"/>
<dbReference type="PROSITE" id="PS51194">
    <property type="entry name" value="HELICASE_CTER"/>
    <property type="match status" value="1"/>
</dbReference>
<evidence type="ECO:0000313" key="9">
    <source>
        <dbReference type="Proteomes" id="UP001152795"/>
    </source>
</evidence>
<keyword evidence="8" id="KW-0547">Nucleotide-binding</keyword>
<dbReference type="InterPro" id="IPR027417">
    <property type="entry name" value="P-loop_NTPase"/>
</dbReference>
<keyword evidence="8" id="KW-0347">Helicase</keyword>
<dbReference type="EMBL" id="CACRXK020000132">
    <property type="protein sequence ID" value="CAB3978671.1"/>
    <property type="molecule type" value="Genomic_DNA"/>
</dbReference>
<keyword evidence="9" id="KW-1185">Reference proteome</keyword>
<evidence type="ECO:0000259" key="7">
    <source>
        <dbReference type="PROSITE" id="PS51194"/>
    </source>
</evidence>